<feature type="chain" id="PRO_5038591758" description="D,L-carboxypeptidase peptidase domain-containing protein" evidence="1">
    <location>
        <begin position="21"/>
        <end position="522"/>
    </location>
</feature>
<evidence type="ECO:0000313" key="3">
    <source>
        <dbReference type="EMBL" id="HIZ90160.1"/>
    </source>
</evidence>
<feature type="domain" description="D,L-carboxypeptidase peptidase" evidence="2">
    <location>
        <begin position="45"/>
        <end position="270"/>
    </location>
</feature>
<reference evidence="3" key="2">
    <citation type="submission" date="2021-04" db="EMBL/GenBank/DDBJ databases">
        <authorList>
            <person name="Gilroy R."/>
        </authorList>
    </citation>
    <scope>NUCLEOTIDE SEQUENCE</scope>
    <source>
        <strain evidence="3">ChiW4-1371</strain>
    </source>
</reference>
<name>A0A9D2GWS4_9BACT</name>
<reference evidence="3" key="1">
    <citation type="journal article" date="2021" name="PeerJ">
        <title>Extensive microbial diversity within the chicken gut microbiome revealed by metagenomics and culture.</title>
        <authorList>
            <person name="Gilroy R."/>
            <person name="Ravi A."/>
            <person name="Getino M."/>
            <person name="Pursley I."/>
            <person name="Horton D.L."/>
            <person name="Alikhan N.F."/>
            <person name="Baker D."/>
            <person name="Gharbi K."/>
            <person name="Hall N."/>
            <person name="Watson M."/>
            <person name="Adriaenssens E.M."/>
            <person name="Foster-Nyarko E."/>
            <person name="Jarju S."/>
            <person name="Secka A."/>
            <person name="Antonio M."/>
            <person name="Oren A."/>
            <person name="Chaudhuri R.R."/>
            <person name="La Ragione R."/>
            <person name="Hildebrand F."/>
            <person name="Pallen M.J."/>
        </authorList>
    </citation>
    <scope>NUCLEOTIDE SEQUENCE</scope>
    <source>
        <strain evidence="3">ChiW4-1371</strain>
    </source>
</reference>
<organism evidence="3 4">
    <name type="scientific">Candidatus Mucispirillum faecigallinarum</name>
    <dbReference type="NCBI Taxonomy" id="2838699"/>
    <lineage>
        <taxon>Bacteria</taxon>
        <taxon>Pseudomonadati</taxon>
        <taxon>Deferribacterota</taxon>
        <taxon>Deferribacteres</taxon>
        <taxon>Deferribacterales</taxon>
        <taxon>Mucispirillaceae</taxon>
        <taxon>Mucispirillum</taxon>
    </lineage>
</organism>
<feature type="signal peptide" evidence="1">
    <location>
        <begin position="1"/>
        <end position="20"/>
    </location>
</feature>
<dbReference type="AlphaFoldDB" id="A0A9D2GWS4"/>
<evidence type="ECO:0000313" key="4">
    <source>
        <dbReference type="Proteomes" id="UP000824176"/>
    </source>
</evidence>
<evidence type="ECO:0000259" key="2">
    <source>
        <dbReference type="Pfam" id="PF17033"/>
    </source>
</evidence>
<gene>
    <name evidence="3" type="ORF">H9804_09445</name>
</gene>
<evidence type="ECO:0000256" key="1">
    <source>
        <dbReference type="SAM" id="SignalP"/>
    </source>
</evidence>
<sequence>MKILTYILVILLSVSTYSFAEVKRPSTIKDVFFQGTNHELEVYKIYGRQDGPTMLIIGGIQGDEPGGFLSADSYTEIKLEKGNLIVIPRTNFYSIMLYNREVKGVDMNRLFDKTPNDWQGDIVTKIKDYMAQSDIFLNLHDGWGYHYPEHISWHKSPDRFGYSVIVDEEEFTCKDGRVLKLGEMARRAMNAANDKIPDDDPKKHYFNTETSKSSSRFKSMRKSATWYAVSDLCIPAFGIEGSKNMKLDKNVLYHNYVINEFMKNIGIEIEYPNTHTYAPEFIGAVIKVHNDELFIRSGKVLEVEKGSPVKVTEIFANHKRGLTCDIIDFGNLNDINKDFIVEKDSKIIFRKDNIVMGSVTIKAAAKKENKAAIEPVSDNKQAAKVEDKEIEIPVQEKQIQPENHNTDFKMEPNVKYFHLTIDNKDVYVKNGDKIHIKDGSKVVFIKLVSSKVQDYNVPINFKGWFPENDTANIGDDRGYEIIFPPANILKKYSVGSGGKLYPVVAYDTLKKQDIAKIIVELD</sequence>
<dbReference type="InterPro" id="IPR031489">
    <property type="entry name" value="Peptidase_M99"/>
</dbReference>
<dbReference type="SUPFAM" id="SSF53187">
    <property type="entry name" value="Zn-dependent exopeptidases"/>
    <property type="match status" value="1"/>
</dbReference>
<accession>A0A9D2GWS4</accession>
<dbReference type="Pfam" id="PF17033">
    <property type="entry name" value="Peptidase_M99"/>
    <property type="match status" value="1"/>
</dbReference>
<keyword evidence="1" id="KW-0732">Signal</keyword>
<dbReference type="EMBL" id="DXAQ01000141">
    <property type="protein sequence ID" value="HIZ90160.1"/>
    <property type="molecule type" value="Genomic_DNA"/>
</dbReference>
<dbReference type="Proteomes" id="UP000824176">
    <property type="component" value="Unassembled WGS sequence"/>
</dbReference>
<dbReference type="Gene3D" id="3.40.630.10">
    <property type="entry name" value="Zn peptidases"/>
    <property type="match status" value="1"/>
</dbReference>
<comment type="caution">
    <text evidence="3">The sequence shown here is derived from an EMBL/GenBank/DDBJ whole genome shotgun (WGS) entry which is preliminary data.</text>
</comment>
<protein>
    <recommendedName>
        <fullName evidence="2">D,L-carboxypeptidase peptidase domain-containing protein</fullName>
    </recommendedName>
</protein>
<proteinExistence type="predicted"/>